<dbReference type="AlphaFoldDB" id="A0A1J8QJB0"/>
<dbReference type="OrthoDB" id="3166036at2759"/>
<gene>
    <name evidence="2" type="ORF">AZE42_08494</name>
</gene>
<evidence type="ECO:0000313" key="3">
    <source>
        <dbReference type="Proteomes" id="UP000183567"/>
    </source>
</evidence>
<reference evidence="2 3" key="1">
    <citation type="submission" date="2016-03" db="EMBL/GenBank/DDBJ databases">
        <title>Comparative genomics of the ectomycorrhizal sister species Rhizopogon vinicolor and Rhizopogon vesiculosus (Basidiomycota: Boletales) reveals a divergence of the mating type B locus.</title>
        <authorList>
            <person name="Mujic A.B."/>
            <person name="Kuo A."/>
            <person name="Tritt A."/>
            <person name="Lipzen A."/>
            <person name="Chen C."/>
            <person name="Johnson J."/>
            <person name="Sharma A."/>
            <person name="Barry K."/>
            <person name="Grigoriev I.V."/>
            <person name="Spatafora J.W."/>
        </authorList>
    </citation>
    <scope>NUCLEOTIDE SEQUENCE [LARGE SCALE GENOMIC DNA]</scope>
    <source>
        <strain evidence="2 3">AM-OR11-056</strain>
    </source>
</reference>
<evidence type="ECO:0000256" key="1">
    <source>
        <dbReference type="SAM" id="Phobius"/>
    </source>
</evidence>
<protein>
    <submittedName>
        <fullName evidence="2">Uncharacterized protein</fullName>
    </submittedName>
</protein>
<organism evidence="2 3">
    <name type="scientific">Rhizopogon vesiculosus</name>
    <dbReference type="NCBI Taxonomy" id="180088"/>
    <lineage>
        <taxon>Eukaryota</taxon>
        <taxon>Fungi</taxon>
        <taxon>Dikarya</taxon>
        <taxon>Basidiomycota</taxon>
        <taxon>Agaricomycotina</taxon>
        <taxon>Agaricomycetes</taxon>
        <taxon>Agaricomycetidae</taxon>
        <taxon>Boletales</taxon>
        <taxon>Suillineae</taxon>
        <taxon>Rhizopogonaceae</taxon>
        <taxon>Rhizopogon</taxon>
    </lineage>
</organism>
<accession>A0A1J8QJB0</accession>
<keyword evidence="1" id="KW-0472">Membrane</keyword>
<dbReference type="EMBL" id="LVVM01000427">
    <property type="protein sequence ID" value="OJA20727.1"/>
    <property type="molecule type" value="Genomic_DNA"/>
</dbReference>
<proteinExistence type="predicted"/>
<name>A0A1J8QJB0_9AGAM</name>
<evidence type="ECO:0000313" key="2">
    <source>
        <dbReference type="EMBL" id="OJA20727.1"/>
    </source>
</evidence>
<sequence length="71" mass="7977">MSEEIAVGHVSWPAFKLYLTGLGGKYPMTFWIIFLVLIGLTDFANTLQTWFLGHWASQYEGHDASEVDVGL</sequence>
<keyword evidence="1" id="KW-0812">Transmembrane</keyword>
<comment type="caution">
    <text evidence="2">The sequence shown here is derived from an EMBL/GenBank/DDBJ whole genome shotgun (WGS) entry which is preliminary data.</text>
</comment>
<feature type="transmembrane region" description="Helical" evidence="1">
    <location>
        <begin position="28"/>
        <end position="47"/>
    </location>
</feature>
<dbReference type="Proteomes" id="UP000183567">
    <property type="component" value="Unassembled WGS sequence"/>
</dbReference>
<keyword evidence="1" id="KW-1133">Transmembrane helix</keyword>
<dbReference type="STRING" id="180088.A0A1J8QJB0"/>
<keyword evidence="3" id="KW-1185">Reference proteome</keyword>